<dbReference type="PANTHER" id="PTHR46494:SF1">
    <property type="entry name" value="CORA FAMILY METAL ION TRANSPORTER (EUROFUNG)"/>
    <property type="match status" value="1"/>
</dbReference>
<dbReference type="PANTHER" id="PTHR46494">
    <property type="entry name" value="CORA FAMILY METAL ION TRANSPORTER (EUROFUNG)"/>
    <property type="match status" value="1"/>
</dbReference>
<sequence>MARMIVDCATYRDGHRTTGPADFSDALDAVRAAGDGFVWIGLFEPTAEEFEHVTAEFGLHPLAVEDVVTSHQRPKLDVYDDSVFMVLKTVGHHGNGQPISVGEVMVILGDAYVMTVRRGADSPLKNLRVELEEQPELLREGPAAVLYAVFDLVVDSYLDVAGALQDDLDELEATVFAPGRTTGLAEQIYAFKRQVVAFRRGTLPLAEPARRLSGQAAAPAWPSVWVPFVPDGLRPYFRDVADHLAKVNEAVDGLDRLLTDILSANLAQVSVQQNSDMRKISAWAALAAVPTMIAGIYGMNFEHMWELRQPWGYPAAVGVMAVVCLLLHRVFKRSGWL</sequence>
<gene>
    <name evidence="9" type="primary">corA_1</name>
    <name evidence="9" type="ORF">GCM10023235_60530</name>
</gene>
<dbReference type="CDD" id="cd12830">
    <property type="entry name" value="MtCorA-like"/>
    <property type="match status" value="1"/>
</dbReference>
<evidence type="ECO:0000313" key="10">
    <source>
        <dbReference type="Proteomes" id="UP001501752"/>
    </source>
</evidence>
<evidence type="ECO:0000256" key="3">
    <source>
        <dbReference type="ARBA" id="ARBA00022448"/>
    </source>
</evidence>
<comment type="caution">
    <text evidence="9">The sequence shown here is derived from an EMBL/GenBank/DDBJ whole genome shotgun (WGS) entry which is preliminary data.</text>
</comment>
<protein>
    <submittedName>
        <fullName evidence="9">Magnesium/cobalt transporter CorA</fullName>
    </submittedName>
</protein>
<dbReference type="Gene3D" id="1.20.58.340">
    <property type="entry name" value="Magnesium transport protein CorA, transmembrane region"/>
    <property type="match status" value="2"/>
</dbReference>
<organism evidence="9 10">
    <name type="scientific">Kitasatospora terrestris</name>
    <dbReference type="NCBI Taxonomy" id="258051"/>
    <lineage>
        <taxon>Bacteria</taxon>
        <taxon>Bacillati</taxon>
        <taxon>Actinomycetota</taxon>
        <taxon>Actinomycetes</taxon>
        <taxon>Kitasatosporales</taxon>
        <taxon>Streptomycetaceae</taxon>
        <taxon>Kitasatospora</taxon>
    </lineage>
</organism>
<proteinExistence type="inferred from homology"/>
<feature type="transmembrane region" description="Helical" evidence="8">
    <location>
        <begin position="311"/>
        <end position="331"/>
    </location>
</feature>
<dbReference type="SUPFAM" id="SSF143865">
    <property type="entry name" value="CorA soluble domain-like"/>
    <property type="match status" value="1"/>
</dbReference>
<dbReference type="EMBL" id="BAABIS010000001">
    <property type="protein sequence ID" value="GAA4873264.1"/>
    <property type="molecule type" value="Genomic_DNA"/>
</dbReference>
<keyword evidence="10" id="KW-1185">Reference proteome</keyword>
<accession>A0ABP9EBN2</accession>
<evidence type="ECO:0000256" key="6">
    <source>
        <dbReference type="ARBA" id="ARBA00022989"/>
    </source>
</evidence>
<keyword evidence="3" id="KW-0813">Transport</keyword>
<comment type="subcellular location">
    <subcellularLocation>
        <location evidence="1">Cell membrane</location>
        <topology evidence="1">Multi-pass membrane protein</topology>
    </subcellularLocation>
</comment>
<feature type="transmembrane region" description="Helical" evidence="8">
    <location>
        <begin position="280"/>
        <end position="299"/>
    </location>
</feature>
<name>A0ABP9EBN2_9ACTN</name>
<keyword evidence="7 8" id="KW-0472">Membrane</keyword>
<dbReference type="Gene3D" id="3.30.460.20">
    <property type="entry name" value="CorA soluble domain-like"/>
    <property type="match status" value="1"/>
</dbReference>
<evidence type="ECO:0000313" key="9">
    <source>
        <dbReference type="EMBL" id="GAA4873264.1"/>
    </source>
</evidence>
<reference evidence="10" key="1">
    <citation type="journal article" date="2019" name="Int. J. Syst. Evol. Microbiol.">
        <title>The Global Catalogue of Microorganisms (GCM) 10K type strain sequencing project: providing services to taxonomists for standard genome sequencing and annotation.</title>
        <authorList>
            <consortium name="The Broad Institute Genomics Platform"/>
            <consortium name="The Broad Institute Genome Sequencing Center for Infectious Disease"/>
            <person name="Wu L."/>
            <person name="Ma J."/>
        </authorList>
    </citation>
    <scope>NUCLEOTIDE SEQUENCE [LARGE SCALE GENOMIC DNA]</scope>
    <source>
        <strain evidence="10">JCM 13006</strain>
    </source>
</reference>
<keyword evidence="5 8" id="KW-0812">Transmembrane</keyword>
<evidence type="ECO:0000256" key="7">
    <source>
        <dbReference type="ARBA" id="ARBA00023136"/>
    </source>
</evidence>
<dbReference type="Proteomes" id="UP001501752">
    <property type="component" value="Unassembled WGS sequence"/>
</dbReference>
<dbReference type="InterPro" id="IPR045863">
    <property type="entry name" value="CorA_TM1_TM2"/>
</dbReference>
<evidence type="ECO:0000256" key="2">
    <source>
        <dbReference type="ARBA" id="ARBA00009765"/>
    </source>
</evidence>
<evidence type="ECO:0000256" key="4">
    <source>
        <dbReference type="ARBA" id="ARBA00022475"/>
    </source>
</evidence>
<keyword evidence="6 8" id="KW-1133">Transmembrane helix</keyword>
<evidence type="ECO:0000256" key="8">
    <source>
        <dbReference type="SAM" id="Phobius"/>
    </source>
</evidence>
<dbReference type="SUPFAM" id="SSF144083">
    <property type="entry name" value="Magnesium transport protein CorA, transmembrane region"/>
    <property type="match status" value="1"/>
</dbReference>
<evidence type="ECO:0000256" key="1">
    <source>
        <dbReference type="ARBA" id="ARBA00004651"/>
    </source>
</evidence>
<dbReference type="InterPro" id="IPR045861">
    <property type="entry name" value="CorA_cytoplasmic_dom"/>
</dbReference>
<keyword evidence="4" id="KW-1003">Cell membrane</keyword>
<evidence type="ECO:0000256" key="5">
    <source>
        <dbReference type="ARBA" id="ARBA00022692"/>
    </source>
</evidence>
<comment type="similarity">
    <text evidence="2">Belongs to the CorA metal ion transporter (MIT) (TC 1.A.35) family.</text>
</comment>
<dbReference type="Pfam" id="PF01544">
    <property type="entry name" value="CorA"/>
    <property type="match status" value="1"/>
</dbReference>
<dbReference type="InterPro" id="IPR002523">
    <property type="entry name" value="MgTranspt_CorA/ZnTranspt_ZntB"/>
</dbReference>